<proteinExistence type="predicted"/>
<evidence type="ECO:0000313" key="3">
    <source>
        <dbReference type="EMBL" id="GAA4945158.1"/>
    </source>
</evidence>
<dbReference type="PANTHER" id="PTHR35010:SF2">
    <property type="entry name" value="BLL4672 PROTEIN"/>
    <property type="match status" value="1"/>
</dbReference>
<evidence type="ECO:0000256" key="1">
    <source>
        <dbReference type="SAM" id="MobiDB-lite"/>
    </source>
</evidence>
<accession>A0ABP9GIV6</accession>
<gene>
    <name evidence="3" type="ORF">GCM10023205_01000</name>
</gene>
<feature type="region of interest" description="Disordered" evidence="1">
    <location>
        <begin position="91"/>
        <end position="110"/>
    </location>
</feature>
<dbReference type="InterPro" id="IPR041413">
    <property type="entry name" value="MLTR_LBD"/>
</dbReference>
<protein>
    <submittedName>
        <fullName evidence="3">Helix-turn-helix transcriptional regulator</fullName>
    </submittedName>
</protein>
<dbReference type="Gene3D" id="1.10.260.40">
    <property type="entry name" value="lambda repressor-like DNA-binding domains"/>
    <property type="match status" value="1"/>
</dbReference>
<name>A0ABP9GIV6_9ACTN</name>
<comment type="caution">
    <text evidence="3">The sequence shown here is derived from an EMBL/GenBank/DDBJ whole genome shotgun (WGS) entry which is preliminary data.</text>
</comment>
<sequence length="290" mass="31754">MSTDTAYDELGDFLRTRRGRLRPEDVGLPDYGRRRRVPGLRREEVAQLAGVSVDYYIRLEQGRGQNASDAVLDAVARVLRLDATEQDHLRTLARPARSIPAGSSPETPQSVRPAVQHMLDLLDAPAFVLGRCMDVLAWNAPGDALYGFATRTPELRNQARHAFLARGDGLYADWEDVAAETVAYLRLDAARHPGDRRIAAFIRELSDGSPAFRKLWAAHEVREKTFGTKRIRHDAVGELNLSYETLALPGDVDQLVVAFQAVPGSVDADKLASLPSGVSSSAWATVAVTG</sequence>
<dbReference type="SMART" id="SM00530">
    <property type="entry name" value="HTH_XRE"/>
    <property type="match status" value="1"/>
</dbReference>
<keyword evidence="4" id="KW-1185">Reference proteome</keyword>
<evidence type="ECO:0000259" key="2">
    <source>
        <dbReference type="PROSITE" id="PS50943"/>
    </source>
</evidence>
<evidence type="ECO:0000313" key="4">
    <source>
        <dbReference type="Proteomes" id="UP001500466"/>
    </source>
</evidence>
<dbReference type="Pfam" id="PF13560">
    <property type="entry name" value="HTH_31"/>
    <property type="match status" value="1"/>
</dbReference>
<dbReference type="SUPFAM" id="SSF47413">
    <property type="entry name" value="lambda repressor-like DNA-binding domains"/>
    <property type="match status" value="1"/>
</dbReference>
<dbReference type="CDD" id="cd00093">
    <property type="entry name" value="HTH_XRE"/>
    <property type="match status" value="1"/>
</dbReference>
<dbReference type="PROSITE" id="PS50943">
    <property type="entry name" value="HTH_CROC1"/>
    <property type="match status" value="1"/>
</dbReference>
<dbReference type="Proteomes" id="UP001500466">
    <property type="component" value="Unassembled WGS sequence"/>
</dbReference>
<dbReference type="Pfam" id="PF17765">
    <property type="entry name" value="MLTR_LBD"/>
    <property type="match status" value="1"/>
</dbReference>
<feature type="domain" description="HTH cro/C1-type" evidence="2">
    <location>
        <begin position="39"/>
        <end position="86"/>
    </location>
</feature>
<dbReference type="InterPro" id="IPR001387">
    <property type="entry name" value="Cro/C1-type_HTH"/>
</dbReference>
<reference evidence="4" key="1">
    <citation type="journal article" date="2019" name="Int. J. Syst. Evol. Microbiol.">
        <title>The Global Catalogue of Microorganisms (GCM) 10K type strain sequencing project: providing services to taxonomists for standard genome sequencing and annotation.</title>
        <authorList>
            <consortium name="The Broad Institute Genomics Platform"/>
            <consortium name="The Broad Institute Genome Sequencing Center for Infectious Disease"/>
            <person name="Wu L."/>
            <person name="Ma J."/>
        </authorList>
    </citation>
    <scope>NUCLEOTIDE SEQUENCE [LARGE SCALE GENOMIC DNA]</scope>
    <source>
        <strain evidence="4">JCM 17986</strain>
    </source>
</reference>
<organism evidence="3 4">
    <name type="scientific">Yinghuangia aomiensis</name>
    <dbReference type="NCBI Taxonomy" id="676205"/>
    <lineage>
        <taxon>Bacteria</taxon>
        <taxon>Bacillati</taxon>
        <taxon>Actinomycetota</taxon>
        <taxon>Actinomycetes</taxon>
        <taxon>Kitasatosporales</taxon>
        <taxon>Streptomycetaceae</taxon>
        <taxon>Yinghuangia</taxon>
    </lineage>
</organism>
<dbReference type="RefSeq" id="WP_345673180.1">
    <property type="nucleotide sequence ID" value="NZ_BAABHS010000001.1"/>
</dbReference>
<dbReference type="PANTHER" id="PTHR35010">
    <property type="entry name" value="BLL4672 PROTEIN-RELATED"/>
    <property type="match status" value="1"/>
</dbReference>
<dbReference type="Gene3D" id="3.30.450.180">
    <property type="match status" value="1"/>
</dbReference>
<dbReference type="EMBL" id="BAABHS010000001">
    <property type="protein sequence ID" value="GAA4945158.1"/>
    <property type="molecule type" value="Genomic_DNA"/>
</dbReference>
<dbReference type="InterPro" id="IPR010982">
    <property type="entry name" value="Lambda_DNA-bd_dom_sf"/>
</dbReference>